<dbReference type="EMBL" id="FPAW01000051">
    <property type="protein sequence ID" value="SFU20356.1"/>
    <property type="molecule type" value="Genomic_DNA"/>
</dbReference>
<dbReference type="Proteomes" id="UP000182466">
    <property type="component" value="Unassembled WGS sequence"/>
</dbReference>
<accession>A0A1I7E8R5</accession>
<dbReference type="OrthoDB" id="7360548at2"/>
<keyword evidence="3" id="KW-1185">Reference proteome</keyword>
<gene>
    <name evidence="2" type="ORF">SAMN05216236_1518</name>
</gene>
<proteinExistence type="predicted"/>
<dbReference type="SMART" id="SM00953">
    <property type="entry name" value="RES"/>
    <property type="match status" value="1"/>
</dbReference>
<dbReference type="Pfam" id="PF08808">
    <property type="entry name" value="RES"/>
    <property type="match status" value="1"/>
</dbReference>
<organism evidence="2 3">
    <name type="scientific">Sedimentitalea nanhaiensis</name>
    <dbReference type="NCBI Taxonomy" id="999627"/>
    <lineage>
        <taxon>Bacteria</taxon>
        <taxon>Pseudomonadati</taxon>
        <taxon>Pseudomonadota</taxon>
        <taxon>Alphaproteobacteria</taxon>
        <taxon>Rhodobacterales</taxon>
        <taxon>Paracoccaceae</taxon>
        <taxon>Sedimentitalea</taxon>
    </lineage>
</organism>
<feature type="domain" description="RES" evidence="1">
    <location>
        <begin position="35"/>
        <end position="176"/>
    </location>
</feature>
<sequence length="189" mass="21066">MIEGPRDHTLIDALEGLATQAYEGRLWRVTRDGRDPTLFFAGGNRWDDGTFEVLYTSMSREGALAEMHYHVARGQPIAPSKIKYRLHELQVKIDGVLDLTDMSFLAGLGIDPATYGKLPYLKREGEYEACQKIGEAAHFLGSEDEADPSALLVPNARHDGSNMVIFGDYVSFEAVDHVKDHGVIDWTKI</sequence>
<dbReference type="AlphaFoldDB" id="A0A1I7E8R5"/>
<evidence type="ECO:0000259" key="1">
    <source>
        <dbReference type="SMART" id="SM00953"/>
    </source>
</evidence>
<reference evidence="2 3" key="1">
    <citation type="submission" date="2016-10" db="EMBL/GenBank/DDBJ databases">
        <authorList>
            <person name="de Groot N.N."/>
        </authorList>
    </citation>
    <scope>NUCLEOTIDE SEQUENCE [LARGE SCALE GENOMIC DNA]</scope>
    <source>
        <strain evidence="2 3">CGMCC 1.10959</strain>
    </source>
</reference>
<name>A0A1I7E8R5_9RHOB</name>
<protein>
    <submittedName>
        <fullName evidence="2">RES domain-containing protein</fullName>
    </submittedName>
</protein>
<evidence type="ECO:0000313" key="2">
    <source>
        <dbReference type="EMBL" id="SFU20356.1"/>
    </source>
</evidence>
<dbReference type="InterPro" id="IPR014914">
    <property type="entry name" value="RES_dom"/>
</dbReference>
<dbReference type="RefSeq" id="WP_027260385.1">
    <property type="nucleotide sequence ID" value="NZ_FPAW01000051.1"/>
</dbReference>
<dbReference type="eggNOG" id="ENOG50320Q3">
    <property type="taxonomic scope" value="Bacteria"/>
</dbReference>
<evidence type="ECO:0000313" key="3">
    <source>
        <dbReference type="Proteomes" id="UP000182466"/>
    </source>
</evidence>
<dbReference type="STRING" id="999627.SAMN05216236_1518"/>